<organism evidence="1 2">
    <name type="scientific">Acetobacter tropicalis</name>
    <dbReference type="NCBI Taxonomy" id="104102"/>
    <lineage>
        <taxon>Bacteria</taxon>
        <taxon>Pseudomonadati</taxon>
        <taxon>Pseudomonadota</taxon>
        <taxon>Alphaproteobacteria</taxon>
        <taxon>Acetobacterales</taxon>
        <taxon>Acetobacteraceae</taxon>
        <taxon>Acetobacter</taxon>
    </lineage>
</organism>
<evidence type="ECO:0000313" key="2">
    <source>
        <dbReference type="Proteomes" id="UP000075411"/>
    </source>
</evidence>
<evidence type="ECO:0000313" key="1">
    <source>
        <dbReference type="EMBL" id="KXV58012.1"/>
    </source>
</evidence>
<dbReference type="RefSeq" id="WP_061488031.1">
    <property type="nucleotide sequence ID" value="NZ_LHZT01000117.1"/>
</dbReference>
<dbReference type="Proteomes" id="UP000075411">
    <property type="component" value="Unassembled WGS sequence"/>
</dbReference>
<dbReference type="EMBL" id="LHZT01000117">
    <property type="protein sequence ID" value="KXV58012.1"/>
    <property type="molecule type" value="Genomic_DNA"/>
</dbReference>
<dbReference type="OrthoDB" id="9863053at2"/>
<accession>A0A149TY05</accession>
<protein>
    <submittedName>
        <fullName evidence="1">Uncharacterized protein</fullName>
    </submittedName>
</protein>
<proteinExistence type="predicted"/>
<sequence length="65" mass="7326">MAEPAIPSISVDVKTKQEAFDWARQDMMRLFFHLIQSGVDLYTLRGEIACTMNAMHGALQLEGLE</sequence>
<reference evidence="1 2" key="1">
    <citation type="submission" date="2015-06" db="EMBL/GenBank/DDBJ databases">
        <title>Improved classification and identification of acetic acid bacteria using matrix-assisted laser desorption/ionization time-of-flight mass spectrometry; Gluconobacter nephelii and Gluconobacter uchimurae are later heterotypic synonyms of Gluconobacter japonicus and Gluconobacter oxydans, respectively.</title>
        <authorList>
            <person name="Li L."/>
            <person name="Cleenwerck I."/>
            <person name="De Vuyst L."/>
            <person name="Vandamme P."/>
        </authorList>
    </citation>
    <scope>NUCLEOTIDE SEQUENCE [LARGE SCALE GENOMIC DNA]</scope>
    <source>
        <strain evidence="1 2">LMG 1663</strain>
    </source>
</reference>
<comment type="caution">
    <text evidence="1">The sequence shown here is derived from an EMBL/GenBank/DDBJ whole genome shotgun (WGS) entry which is preliminary data.</text>
</comment>
<name>A0A149TY05_9PROT</name>
<dbReference type="PATRIC" id="fig|104102.12.peg.2297"/>
<dbReference type="AlphaFoldDB" id="A0A149TY05"/>
<gene>
    <name evidence="1" type="ORF">AD947_07440</name>
</gene>